<comment type="catalytic activity">
    <reaction evidence="6">
        <text>guanosine(1207) in 16S rRNA + S-adenosyl-L-methionine = N(2)-methylguanosine(1207) in 16S rRNA + S-adenosyl-L-homocysteine + H(+)</text>
        <dbReference type="Rhea" id="RHEA:42736"/>
        <dbReference type="Rhea" id="RHEA-COMP:10213"/>
        <dbReference type="Rhea" id="RHEA-COMP:10214"/>
        <dbReference type="ChEBI" id="CHEBI:15378"/>
        <dbReference type="ChEBI" id="CHEBI:57856"/>
        <dbReference type="ChEBI" id="CHEBI:59789"/>
        <dbReference type="ChEBI" id="CHEBI:74269"/>
        <dbReference type="ChEBI" id="CHEBI:74481"/>
        <dbReference type="EC" id="2.1.1.172"/>
    </reaction>
</comment>
<feature type="domain" description="Methyltransferase small N-terminal" evidence="8">
    <location>
        <begin position="8"/>
        <end position="165"/>
    </location>
</feature>
<keyword evidence="5 6" id="KW-0949">S-adenosyl-L-methionine</keyword>
<comment type="function">
    <text evidence="6">Specifically methylates the guanine in position 1207 of 16S rRNA in the 30S particle.</text>
</comment>
<keyword evidence="3 6" id="KW-0489">Methyltransferase</keyword>
<dbReference type="HAMAP" id="MF_01862">
    <property type="entry name" value="16SrRNA_methyltr_C"/>
    <property type="match status" value="1"/>
</dbReference>
<protein>
    <recommendedName>
        <fullName evidence="6">Ribosomal RNA small subunit methyltransferase C</fullName>
        <ecNumber evidence="6">2.1.1.172</ecNumber>
    </recommendedName>
    <alternativeName>
        <fullName evidence="6">16S rRNA m2G1207 methyltransferase</fullName>
    </alternativeName>
    <alternativeName>
        <fullName evidence="6">rRNA (guanine-N(2)-)-methyltransferase RsmC</fullName>
    </alternativeName>
</protein>
<evidence type="ECO:0000259" key="8">
    <source>
        <dbReference type="Pfam" id="PF08468"/>
    </source>
</evidence>
<dbReference type="InterPro" id="IPR013675">
    <property type="entry name" value="Mtase_sm_N"/>
</dbReference>
<evidence type="ECO:0000256" key="3">
    <source>
        <dbReference type="ARBA" id="ARBA00022603"/>
    </source>
</evidence>
<name>A0A0F4QHA6_9GAMM</name>
<evidence type="ECO:0000313" key="10">
    <source>
        <dbReference type="Proteomes" id="UP000033452"/>
    </source>
</evidence>
<evidence type="ECO:0000256" key="1">
    <source>
        <dbReference type="ARBA" id="ARBA00022490"/>
    </source>
</evidence>
<dbReference type="InterPro" id="IPR023543">
    <property type="entry name" value="rRNA_ssu_MeTfrase_C"/>
</dbReference>
<dbReference type="PROSITE" id="PS00092">
    <property type="entry name" value="N6_MTASE"/>
    <property type="match status" value="1"/>
</dbReference>
<dbReference type="InterPro" id="IPR029063">
    <property type="entry name" value="SAM-dependent_MTases_sf"/>
</dbReference>
<reference evidence="9 10" key="1">
    <citation type="journal article" date="2015" name="BMC Genomics">
        <title>Genome mining reveals unlocked bioactive potential of marine Gram-negative bacteria.</title>
        <authorList>
            <person name="Machado H."/>
            <person name="Sonnenschein E.C."/>
            <person name="Melchiorsen J."/>
            <person name="Gram L."/>
        </authorList>
    </citation>
    <scope>NUCLEOTIDE SEQUENCE [LARGE SCALE GENOMIC DNA]</scope>
    <source>
        <strain evidence="9 10">S2471</strain>
    </source>
</reference>
<keyword evidence="2 6" id="KW-0698">rRNA processing</keyword>
<dbReference type="EC" id="2.1.1.172" evidence="6"/>
<dbReference type="SUPFAM" id="SSF53335">
    <property type="entry name" value="S-adenosyl-L-methionine-dependent methyltransferases"/>
    <property type="match status" value="1"/>
</dbReference>
<feature type="domain" description="Methyltransferase small" evidence="7">
    <location>
        <begin position="177"/>
        <end position="341"/>
    </location>
</feature>
<dbReference type="AlphaFoldDB" id="A0A0F4QHA6"/>
<evidence type="ECO:0000256" key="5">
    <source>
        <dbReference type="ARBA" id="ARBA00022691"/>
    </source>
</evidence>
<evidence type="ECO:0000256" key="4">
    <source>
        <dbReference type="ARBA" id="ARBA00022679"/>
    </source>
</evidence>
<comment type="similarity">
    <text evidence="6">Belongs to the methyltransferase superfamily. RsmC family.</text>
</comment>
<accession>A0A0F4QHA6</accession>
<gene>
    <name evidence="6" type="primary">rsmC</name>
    <name evidence="9" type="ORF">TW77_17380</name>
</gene>
<dbReference type="PANTHER" id="PTHR47816">
    <property type="entry name" value="RIBOSOMAL RNA SMALL SUBUNIT METHYLTRANSFERASE C"/>
    <property type="match status" value="1"/>
</dbReference>
<dbReference type="Gene3D" id="3.40.50.150">
    <property type="entry name" value="Vaccinia Virus protein VP39"/>
    <property type="match status" value="2"/>
</dbReference>
<evidence type="ECO:0000256" key="6">
    <source>
        <dbReference type="HAMAP-Rule" id="MF_01862"/>
    </source>
</evidence>
<keyword evidence="4 6" id="KW-0808">Transferase</keyword>
<dbReference type="InterPro" id="IPR002052">
    <property type="entry name" value="DNA_methylase_N6_adenine_CS"/>
</dbReference>
<evidence type="ECO:0000256" key="2">
    <source>
        <dbReference type="ARBA" id="ARBA00022552"/>
    </source>
</evidence>
<evidence type="ECO:0000259" key="7">
    <source>
        <dbReference type="Pfam" id="PF05175"/>
    </source>
</evidence>
<dbReference type="RefSeq" id="WP_046006240.1">
    <property type="nucleotide sequence ID" value="NZ_JXYA01000042.1"/>
</dbReference>
<comment type="subunit">
    <text evidence="6">Monomer.</text>
</comment>
<dbReference type="CDD" id="cd02440">
    <property type="entry name" value="AdoMet_MTases"/>
    <property type="match status" value="1"/>
</dbReference>
<dbReference type="OrthoDB" id="9816072at2"/>
<sequence length="345" mass="38134">MQKLTNPSLLLLRNEEELTGQHILVINHQRDGFLSELKQLAVQATISAFSYDFAAHQAATKIAGINSYVSHSLPALNDVDLIIYYYPKSKPEAQMMFDNIRALCSDKTRLLVVGENKGGVKSAEKQLQDKCEAHYKLDSAKHCILYEFAQLQPEAHFDIASYRQTFTIAVAGQQFEAVSVPGVFNHGKLDVGTKLLLENLELPAHGSMLDFGCGAGIIATFVLNQSPKIRFSCLDVNALALYACEQTLNLNGHKAELVLSDGLKQLKGRFDAIISNPPFHTGIKTDYDIAEGFIQGAAAHMNKGAQLHIVANSFLKYPPLIEARFGHCDIQVKNTKFAVYRARLN</sequence>
<organism evidence="9 10">
    <name type="scientific">Pseudoalteromonas rubra</name>
    <dbReference type="NCBI Taxonomy" id="43658"/>
    <lineage>
        <taxon>Bacteria</taxon>
        <taxon>Pseudomonadati</taxon>
        <taxon>Pseudomonadota</taxon>
        <taxon>Gammaproteobacteria</taxon>
        <taxon>Alteromonadales</taxon>
        <taxon>Pseudoalteromonadaceae</taxon>
        <taxon>Pseudoalteromonas</taxon>
    </lineage>
</organism>
<dbReference type="InterPro" id="IPR007848">
    <property type="entry name" value="Small_mtfrase_dom"/>
</dbReference>
<dbReference type="PATRIC" id="fig|43658.5.peg.3671"/>
<dbReference type="EMBL" id="JXYA01000042">
    <property type="protein sequence ID" value="KJZ06986.1"/>
    <property type="molecule type" value="Genomic_DNA"/>
</dbReference>
<evidence type="ECO:0000313" key="9">
    <source>
        <dbReference type="EMBL" id="KJZ06986.1"/>
    </source>
</evidence>
<keyword evidence="1 6" id="KW-0963">Cytoplasm</keyword>
<dbReference type="Pfam" id="PF08468">
    <property type="entry name" value="MTS_N"/>
    <property type="match status" value="1"/>
</dbReference>
<dbReference type="GO" id="GO:0005737">
    <property type="term" value="C:cytoplasm"/>
    <property type="evidence" value="ECO:0007669"/>
    <property type="project" value="UniProtKB-SubCell"/>
</dbReference>
<comment type="subcellular location">
    <subcellularLocation>
        <location evidence="6">Cytoplasm</location>
    </subcellularLocation>
</comment>
<dbReference type="PANTHER" id="PTHR47816:SF4">
    <property type="entry name" value="RIBOSOMAL RNA SMALL SUBUNIT METHYLTRANSFERASE C"/>
    <property type="match status" value="1"/>
</dbReference>
<keyword evidence="10" id="KW-1185">Reference proteome</keyword>
<dbReference type="GO" id="GO:0052914">
    <property type="term" value="F:16S rRNA (guanine(1207)-N(2))-methyltransferase activity"/>
    <property type="evidence" value="ECO:0007669"/>
    <property type="project" value="UniProtKB-EC"/>
</dbReference>
<proteinExistence type="inferred from homology"/>
<dbReference type="Proteomes" id="UP000033452">
    <property type="component" value="Unassembled WGS sequence"/>
</dbReference>
<dbReference type="Pfam" id="PF05175">
    <property type="entry name" value="MTS"/>
    <property type="match status" value="1"/>
</dbReference>
<comment type="caution">
    <text evidence="9">The sequence shown here is derived from an EMBL/GenBank/DDBJ whole genome shotgun (WGS) entry which is preliminary data.</text>
</comment>
<dbReference type="InterPro" id="IPR046977">
    <property type="entry name" value="RsmC/RlmG"/>
</dbReference>
<dbReference type="GO" id="GO:0003676">
    <property type="term" value="F:nucleic acid binding"/>
    <property type="evidence" value="ECO:0007669"/>
    <property type="project" value="InterPro"/>
</dbReference>